<organism evidence="12 13">
    <name type="scientific">Rhodotorula taiwanensis</name>
    <dbReference type="NCBI Taxonomy" id="741276"/>
    <lineage>
        <taxon>Eukaryota</taxon>
        <taxon>Fungi</taxon>
        <taxon>Dikarya</taxon>
        <taxon>Basidiomycota</taxon>
        <taxon>Pucciniomycotina</taxon>
        <taxon>Microbotryomycetes</taxon>
        <taxon>Sporidiobolales</taxon>
        <taxon>Sporidiobolaceae</taxon>
        <taxon>Rhodotorula</taxon>
    </lineage>
</organism>
<feature type="compositionally biased region" description="Polar residues" evidence="9">
    <location>
        <begin position="691"/>
        <end position="710"/>
    </location>
</feature>
<keyword evidence="6" id="KW-0378">Hydrolase</keyword>
<feature type="domain" description="Tyrosine-protein phosphatase" evidence="10">
    <location>
        <begin position="251"/>
        <end position="404"/>
    </location>
</feature>
<dbReference type="GO" id="GO:0005737">
    <property type="term" value="C:cytoplasm"/>
    <property type="evidence" value="ECO:0007669"/>
    <property type="project" value="UniProtKB-SubCell"/>
</dbReference>
<comment type="subcellular location">
    <subcellularLocation>
        <location evidence="2">Cytoplasm</location>
    </subcellularLocation>
    <subcellularLocation>
        <location evidence="1">Nucleus</location>
    </subcellularLocation>
</comment>
<dbReference type="InterPro" id="IPR029021">
    <property type="entry name" value="Prot-tyrosine_phosphatase-like"/>
</dbReference>
<evidence type="ECO:0000256" key="1">
    <source>
        <dbReference type="ARBA" id="ARBA00004123"/>
    </source>
</evidence>
<feature type="compositionally biased region" description="Low complexity" evidence="9">
    <location>
        <begin position="668"/>
        <end position="687"/>
    </location>
</feature>
<name>A0A2S5BCU4_9BASI</name>
<feature type="region of interest" description="Disordered" evidence="9">
    <location>
        <begin position="457"/>
        <end position="492"/>
    </location>
</feature>
<dbReference type="SMART" id="SM00404">
    <property type="entry name" value="PTPc_motif"/>
    <property type="match status" value="1"/>
</dbReference>
<keyword evidence="8" id="KW-0539">Nucleus</keyword>
<evidence type="ECO:0000256" key="2">
    <source>
        <dbReference type="ARBA" id="ARBA00004496"/>
    </source>
</evidence>
<dbReference type="CDD" id="cd14498">
    <property type="entry name" value="DSP"/>
    <property type="match status" value="1"/>
</dbReference>
<dbReference type="OrthoDB" id="2017893at2759"/>
<evidence type="ECO:0000256" key="4">
    <source>
        <dbReference type="ARBA" id="ARBA00013064"/>
    </source>
</evidence>
<evidence type="ECO:0000256" key="9">
    <source>
        <dbReference type="SAM" id="MobiDB-lite"/>
    </source>
</evidence>
<evidence type="ECO:0000259" key="11">
    <source>
        <dbReference type="PROSITE" id="PS50056"/>
    </source>
</evidence>
<feature type="region of interest" description="Disordered" evidence="9">
    <location>
        <begin position="601"/>
        <end position="626"/>
    </location>
</feature>
<dbReference type="EC" id="3.1.3.48" evidence="4"/>
<accession>A0A2S5BCU4</accession>
<reference evidence="12 13" key="1">
    <citation type="journal article" date="2018" name="Front. Microbiol.">
        <title>Prospects for Fungal Bioremediation of Acidic Radioactive Waste Sites: Characterization and Genome Sequence of Rhodotorula taiwanensis MD1149.</title>
        <authorList>
            <person name="Tkavc R."/>
            <person name="Matrosova V.Y."/>
            <person name="Grichenko O.E."/>
            <person name="Gostincar C."/>
            <person name="Volpe R.P."/>
            <person name="Klimenkova P."/>
            <person name="Gaidamakova E.K."/>
            <person name="Zhou C.E."/>
            <person name="Stewart B.J."/>
            <person name="Lyman M.G."/>
            <person name="Malfatti S.A."/>
            <person name="Rubinfeld B."/>
            <person name="Courtot M."/>
            <person name="Singh J."/>
            <person name="Dalgard C.L."/>
            <person name="Hamilton T."/>
            <person name="Frey K.G."/>
            <person name="Gunde-Cimerman N."/>
            <person name="Dugan L."/>
            <person name="Daly M.J."/>
        </authorList>
    </citation>
    <scope>NUCLEOTIDE SEQUENCE [LARGE SCALE GENOMIC DNA]</scope>
    <source>
        <strain evidence="12 13">MD1149</strain>
    </source>
</reference>
<gene>
    <name evidence="12" type="ORF">BMF94_2351</name>
</gene>
<evidence type="ECO:0000256" key="6">
    <source>
        <dbReference type="ARBA" id="ARBA00022801"/>
    </source>
</evidence>
<keyword evidence="13" id="KW-1185">Reference proteome</keyword>
<evidence type="ECO:0000313" key="12">
    <source>
        <dbReference type="EMBL" id="POY74590.1"/>
    </source>
</evidence>
<evidence type="ECO:0000313" key="13">
    <source>
        <dbReference type="Proteomes" id="UP000237144"/>
    </source>
</evidence>
<dbReference type="PROSITE" id="PS50056">
    <property type="entry name" value="TYR_PHOSPHATASE_2"/>
    <property type="match status" value="1"/>
</dbReference>
<dbReference type="Gene3D" id="2.30.29.30">
    <property type="entry name" value="Pleckstrin-homology domain (PH domain)/Phosphotyrosine-binding domain (PTB)"/>
    <property type="match status" value="1"/>
</dbReference>
<dbReference type="Proteomes" id="UP000237144">
    <property type="component" value="Unassembled WGS sequence"/>
</dbReference>
<dbReference type="PANTHER" id="PTHR45848">
    <property type="entry name" value="DUAL SPECIFICITY PROTEIN PHOSPHATASE 12 FAMILY MEMBER"/>
    <property type="match status" value="1"/>
</dbReference>
<dbReference type="EMBL" id="PJQD01000023">
    <property type="protein sequence ID" value="POY74590.1"/>
    <property type="molecule type" value="Genomic_DNA"/>
</dbReference>
<dbReference type="GO" id="GO:0008138">
    <property type="term" value="F:protein tyrosine/serine/threonine phosphatase activity"/>
    <property type="evidence" value="ECO:0007669"/>
    <property type="project" value="TreeGrafter"/>
</dbReference>
<dbReference type="Gene3D" id="3.90.190.10">
    <property type="entry name" value="Protein tyrosine phosphatase superfamily"/>
    <property type="match status" value="1"/>
</dbReference>
<feature type="compositionally biased region" description="Polar residues" evidence="9">
    <location>
        <begin position="526"/>
        <end position="535"/>
    </location>
</feature>
<proteinExistence type="inferred from homology"/>
<dbReference type="Pfam" id="PF00782">
    <property type="entry name" value="DSPc"/>
    <property type="match status" value="1"/>
</dbReference>
<dbReference type="SMART" id="SM00195">
    <property type="entry name" value="DSPc"/>
    <property type="match status" value="1"/>
</dbReference>
<keyword evidence="7" id="KW-0904">Protein phosphatase</keyword>
<evidence type="ECO:0000256" key="5">
    <source>
        <dbReference type="ARBA" id="ARBA00022490"/>
    </source>
</evidence>
<dbReference type="InterPro" id="IPR000340">
    <property type="entry name" value="Dual-sp_phosphatase_cat-dom"/>
</dbReference>
<dbReference type="PROSITE" id="PS50054">
    <property type="entry name" value="TYR_PHOSPHATASE_DUAL"/>
    <property type="match status" value="1"/>
</dbReference>
<feature type="region of interest" description="Disordered" evidence="9">
    <location>
        <begin position="638"/>
        <end position="721"/>
    </location>
</feature>
<dbReference type="SUPFAM" id="SSF52799">
    <property type="entry name" value="(Phosphotyrosine protein) phosphatases II"/>
    <property type="match status" value="1"/>
</dbReference>
<evidence type="ECO:0000256" key="7">
    <source>
        <dbReference type="ARBA" id="ARBA00022912"/>
    </source>
</evidence>
<dbReference type="InterPro" id="IPR016130">
    <property type="entry name" value="Tyr_Pase_AS"/>
</dbReference>
<dbReference type="AlphaFoldDB" id="A0A2S5BCU4"/>
<dbReference type="PANTHER" id="PTHR45848:SF4">
    <property type="entry name" value="DUAL SPECIFICITY PROTEIN PHOSPHATASE 12"/>
    <property type="match status" value="1"/>
</dbReference>
<dbReference type="Pfam" id="PF03517">
    <property type="entry name" value="Voldacs"/>
    <property type="match status" value="1"/>
</dbReference>
<feature type="compositionally biased region" description="Low complexity" evidence="9">
    <location>
        <begin position="607"/>
        <end position="626"/>
    </location>
</feature>
<dbReference type="InterPro" id="IPR020422">
    <property type="entry name" value="TYR_PHOSPHATASE_DUAL_dom"/>
</dbReference>
<feature type="compositionally biased region" description="Pro residues" evidence="9">
    <location>
        <begin position="650"/>
        <end position="660"/>
    </location>
</feature>
<dbReference type="PROSITE" id="PS00383">
    <property type="entry name" value="TYR_PHOSPHATASE_1"/>
    <property type="match status" value="1"/>
</dbReference>
<dbReference type="InterPro" id="IPR003595">
    <property type="entry name" value="Tyr_Pase_cat"/>
</dbReference>
<feature type="region of interest" description="Disordered" evidence="9">
    <location>
        <begin position="504"/>
        <end position="535"/>
    </location>
</feature>
<comment type="caution">
    <text evidence="12">The sequence shown here is derived from an EMBL/GenBank/DDBJ whole genome shotgun (WGS) entry which is preliminary data.</text>
</comment>
<feature type="domain" description="Tyrosine specific protein phosphatases" evidence="11">
    <location>
        <begin position="324"/>
        <end position="383"/>
    </location>
</feature>
<sequence length="785" mass="84086">MPLTLLSQPPARVEAEAGPTRATSTEQTHRYEQIGVTVKLAPALEGFPQHARGALSVTEASLSFYSHEEAKGISIPFSHISIHAKAKEPLSGSNDALPCVYCQIEDEDPDSLEEDDAADHVTSREMWIWPEDAAAVDLIFDTLSRCATMRPVYGDEAPAFVSESDYAAAETAHDTEGNGSVADPQAARFAAMGLDPASMVYATEDGGVAGPGLDGDAEGQWDDVEEEGQEAFGESAVADDDEDDALDDAQTMQEVIPGLWIGDYQAAQDHDLLQKRNIACVVSANKEHGFTYKSSTVRQEYDAAPGVDMHRVAVDDTDKSNIIEHFVPTADFIHAALERNEGAVLVHCQAGVSRSTTLVVAYLMSYHNLNVEQAIARVRAARPQVDPSEFFMTQLELFERCNCEWDPVRYAEERRFLMSFAQAQIMEGVSPSIVLAYYPSPATTPKDRAGSFGFAMTSLPKSQISPPPSPHQPPSNGGVMGPPTGPATVVSGGSAVMNDLPTALPNLNMPAPPQRKRLTARKTDSSDNITKSQQAGKEKAEIAKIGSKGEVVISGRRLLCKICRRELAAREHIVAHDVGKGQQAFAPNRRDMTAYRNEQDRLRREAASGGASASSAPLPVATSTPTSNPLAALRVAQPLGGGRIVQPRPSNVPRPQPVARPTPRQTPSADTSDTATTEGASSTAGAERSVESPQLESESTAPAERQTMSVRQPVPQSEPPLLPSPACSSYFVEPLSWMGPTLETGVLAGKIVCPNKRCGAKLGAFDWAGNRFALNVSRVDEVAGV</sequence>
<evidence type="ECO:0000259" key="10">
    <source>
        <dbReference type="PROSITE" id="PS50054"/>
    </source>
</evidence>
<dbReference type="InterPro" id="IPR039924">
    <property type="entry name" value="ICln/Lot5/Saf5"/>
</dbReference>
<dbReference type="InterPro" id="IPR011993">
    <property type="entry name" value="PH-like_dom_sf"/>
</dbReference>
<evidence type="ECO:0000256" key="3">
    <source>
        <dbReference type="ARBA" id="ARBA00008601"/>
    </source>
</evidence>
<evidence type="ECO:0000256" key="8">
    <source>
        <dbReference type="ARBA" id="ARBA00023242"/>
    </source>
</evidence>
<feature type="compositionally biased region" description="Acidic residues" evidence="9">
    <location>
        <begin position="215"/>
        <end position="229"/>
    </location>
</feature>
<protein>
    <recommendedName>
        <fullName evidence="4">protein-tyrosine-phosphatase</fullName>
        <ecNumber evidence="4">3.1.3.48</ecNumber>
    </recommendedName>
</protein>
<dbReference type="STRING" id="741276.A0A2S5BCU4"/>
<dbReference type="PRINTS" id="PR01908">
    <property type="entry name" value="ADSPHPHTASE"/>
</dbReference>
<feature type="region of interest" description="Disordered" evidence="9">
    <location>
        <begin position="209"/>
        <end position="236"/>
    </location>
</feature>
<comment type="similarity">
    <text evidence="3">Belongs to the protein-tyrosine phosphatase family. Non-receptor class dual specificity subfamily.</text>
</comment>
<feature type="region of interest" description="Disordered" evidence="9">
    <location>
        <begin position="1"/>
        <end position="28"/>
    </location>
</feature>
<dbReference type="GO" id="GO:0004725">
    <property type="term" value="F:protein tyrosine phosphatase activity"/>
    <property type="evidence" value="ECO:0007669"/>
    <property type="project" value="UniProtKB-EC"/>
</dbReference>
<keyword evidence="5" id="KW-0963">Cytoplasm</keyword>
<dbReference type="GO" id="GO:0005634">
    <property type="term" value="C:nucleus"/>
    <property type="evidence" value="ECO:0007669"/>
    <property type="project" value="UniProtKB-SubCell"/>
</dbReference>
<dbReference type="InterPro" id="IPR000387">
    <property type="entry name" value="Tyr_Pase_dom"/>
</dbReference>